<dbReference type="InterPro" id="IPR000433">
    <property type="entry name" value="Znf_ZZ"/>
</dbReference>
<dbReference type="InterPro" id="IPR036388">
    <property type="entry name" value="WH-like_DNA-bd_sf"/>
</dbReference>
<dbReference type="SUPFAM" id="SSF52540">
    <property type="entry name" value="P-loop containing nucleoside triphosphate hydrolases"/>
    <property type="match status" value="1"/>
</dbReference>
<feature type="compositionally biased region" description="Low complexity" evidence="9">
    <location>
        <begin position="518"/>
        <end position="527"/>
    </location>
</feature>
<dbReference type="GO" id="GO:0005634">
    <property type="term" value="C:nucleus"/>
    <property type="evidence" value="ECO:0007669"/>
    <property type="project" value="UniProtKB-SubCell"/>
</dbReference>
<evidence type="ECO:0000259" key="12">
    <source>
        <dbReference type="PROSITE" id="PS50934"/>
    </source>
</evidence>
<dbReference type="PROSITE" id="PS01357">
    <property type="entry name" value="ZF_ZZ_1"/>
    <property type="match status" value="1"/>
</dbReference>
<evidence type="ECO:0000256" key="7">
    <source>
        <dbReference type="ARBA" id="ARBA00023242"/>
    </source>
</evidence>
<dbReference type="CDD" id="cd00167">
    <property type="entry name" value="SANT"/>
    <property type="match status" value="1"/>
</dbReference>
<keyword evidence="16" id="KW-1185">Reference proteome</keyword>
<feature type="compositionally biased region" description="Basic and acidic residues" evidence="9">
    <location>
        <begin position="543"/>
        <end position="562"/>
    </location>
</feature>
<evidence type="ECO:0000313" key="15">
    <source>
        <dbReference type="EMBL" id="SYW75031.1"/>
    </source>
</evidence>
<dbReference type="GO" id="GO:0003924">
    <property type="term" value="F:GTPase activity"/>
    <property type="evidence" value="ECO:0007669"/>
    <property type="project" value="InterPro"/>
</dbReference>
<dbReference type="SMART" id="SM00291">
    <property type="entry name" value="ZnF_ZZ"/>
    <property type="match status" value="1"/>
</dbReference>
<dbReference type="SMART" id="SM00717">
    <property type="entry name" value="SANT"/>
    <property type="match status" value="1"/>
</dbReference>
<evidence type="ECO:0000259" key="11">
    <source>
        <dbReference type="PROSITE" id="PS50135"/>
    </source>
</evidence>
<keyword evidence="2" id="KW-0479">Metal-binding</keyword>
<evidence type="ECO:0000256" key="3">
    <source>
        <dbReference type="ARBA" id="ARBA00022771"/>
    </source>
</evidence>
<feature type="compositionally biased region" description="Basic residues" evidence="9">
    <location>
        <begin position="961"/>
        <end position="975"/>
    </location>
</feature>
<dbReference type="Gene3D" id="1.10.10.60">
    <property type="entry name" value="Homeodomain-like"/>
    <property type="match status" value="1"/>
</dbReference>
<dbReference type="PROSITE" id="PS51294">
    <property type="entry name" value="HTH_MYB"/>
    <property type="match status" value="1"/>
</dbReference>
<dbReference type="SMART" id="SM00175">
    <property type="entry name" value="RAB"/>
    <property type="match status" value="1"/>
</dbReference>
<dbReference type="PROSITE" id="PS51419">
    <property type="entry name" value="RAB"/>
    <property type="match status" value="1"/>
</dbReference>
<feature type="domain" description="HTH myb-type" evidence="14">
    <location>
        <begin position="92"/>
        <end position="139"/>
    </location>
</feature>
<feature type="region of interest" description="Disordered" evidence="9">
    <location>
        <begin position="539"/>
        <end position="587"/>
    </location>
</feature>
<evidence type="ECO:0000313" key="16">
    <source>
        <dbReference type="Proteomes" id="UP000658997"/>
    </source>
</evidence>
<sequence>MTVSHRKNKPTSKTEDGSASTTAAAEPGVRYHCDACGADITLTVRIRCAGGCADFDLCASCFCSGAQPGKHKAWHDYRVVEQHSYPIFCDDWGADEELLLIDGCQTYGLGNWADIADHIGNRTKEEVQEHYIKVYVEGKDGDQRGEQRCSSLAKPIFDPLVDGQGTGSRVACQLTTEEAPVLGPSMSFLPTISQDEFQRRKRRRVETLREAQASYSPPKSAKPLVSAPTNHSELAGFMPGRLEFEHEYEQDAEHLIKDIEFGRVYDFGGADMPSEWEALGSKATQGHVRMEASGRGGPTSKKATQTADDDKETNADEDAAAAAAAAEEQATAAEKEKDKDAEPEDKPFDWDEDPTDLNLKLTVIDMYNERLDRRLRRKHFMFERNLVDYRRNQAAERRRPKEEKELLSRTKHFAQMQTALDYEDFLNGLCYEEALRKAAAQLQHYRKMGILTLEDAGCYEREKAERARKAAELAAGGLVAFPASGAAATPIAASARPRIDAARARQRDTSTPTPMDESLASASATPATAAGAATSAALLANGKDSKKDKDPTSTKDSKDSKSKKGGPSSEEPKTPRKPPQPLNLASAPSLNLLTPAEAQLCSALRILPQPFLLIKSTLIAEFIARGGKLTRRECRTLVKIDVNKLGKVWDFFNEMGYFDAAKEAGWTGGVGSPPTSKDREVKKPDWLDGSMAMSASYSFAPTSNGGSGGKEGSGSGAVVNGEGGGLFGKAFTNGSGNGRGLFDLAHSNNAGGVTSAQQQQALLNHNGRGAPLVSSSPTGLGNGLSSMAPIRIPSGTYTTNPASSTSAGASTAPPSSGWDYILKFILVGDSCVGKSSLLVRLTDDRFLTNPDPTIGVEFGSHLISLPSGETVKVQVWDTAGSESFRSITRSYYRGAAGAVLVYDITHRQSFLNVKGWLDDVRRNAEDKVSVVLVGNMYDLVESGDTSSAMGEQEEAGDGGVGRKRLERRRSKGKRRQVSYEEAKQFAQQEGLLFLEASAKSGYNVEQAFTQAAMDIHSKFSAQASDAAGSQGALGGVVGGKYDGSTLGRSRMRARAGGRTSGTVALHQPSPTATARVGSNASGFSIRSLTGGGSTAPSAEGAEERQQQGKDACCLIA</sequence>
<dbReference type="PROSITE" id="PS51293">
    <property type="entry name" value="SANT"/>
    <property type="match status" value="1"/>
</dbReference>
<dbReference type="Pfam" id="PF00249">
    <property type="entry name" value="Myb_DNA-binding"/>
    <property type="match status" value="1"/>
</dbReference>
<dbReference type="PROSITE" id="PS50934">
    <property type="entry name" value="SWIRM"/>
    <property type="match status" value="1"/>
</dbReference>
<feature type="compositionally biased region" description="Basic and acidic residues" evidence="9">
    <location>
        <begin position="333"/>
        <end position="349"/>
    </location>
</feature>
<feature type="region of interest" description="Disordered" evidence="9">
    <location>
        <begin position="290"/>
        <end position="353"/>
    </location>
</feature>
<dbReference type="PROSITE" id="PS50135">
    <property type="entry name" value="ZF_ZZ_2"/>
    <property type="match status" value="1"/>
</dbReference>
<dbReference type="InterPro" id="IPR007526">
    <property type="entry name" value="SWIRM"/>
</dbReference>
<evidence type="ECO:0000256" key="1">
    <source>
        <dbReference type="ARBA" id="ARBA00004123"/>
    </source>
</evidence>
<proteinExistence type="predicted"/>
<dbReference type="NCBIfam" id="TIGR00231">
    <property type="entry name" value="small_GTP"/>
    <property type="match status" value="1"/>
</dbReference>
<dbReference type="GO" id="GO:0006338">
    <property type="term" value="P:chromatin remodeling"/>
    <property type="evidence" value="ECO:0007669"/>
    <property type="project" value="TreeGrafter"/>
</dbReference>
<dbReference type="Gene3D" id="3.30.60.90">
    <property type="match status" value="1"/>
</dbReference>
<dbReference type="Pfam" id="PF25299">
    <property type="entry name" value="ZZ_ADA2"/>
    <property type="match status" value="1"/>
</dbReference>
<feature type="domain" description="SANT" evidence="13">
    <location>
        <begin position="87"/>
        <end position="139"/>
    </location>
</feature>
<feature type="compositionally biased region" description="Low complexity" evidence="9">
    <location>
        <begin position="801"/>
        <end position="814"/>
    </location>
</feature>
<dbReference type="GO" id="GO:0006357">
    <property type="term" value="P:regulation of transcription by RNA polymerase II"/>
    <property type="evidence" value="ECO:0007669"/>
    <property type="project" value="TreeGrafter"/>
</dbReference>
<evidence type="ECO:0000256" key="4">
    <source>
        <dbReference type="ARBA" id="ARBA00022833"/>
    </source>
</evidence>
<evidence type="ECO:0000256" key="8">
    <source>
        <dbReference type="PROSITE-ProRule" id="PRU00228"/>
    </source>
</evidence>
<reference evidence="15" key="1">
    <citation type="submission" date="2018-08" db="EMBL/GenBank/DDBJ databases">
        <authorList>
            <person name="Guldener U."/>
        </authorList>
    </citation>
    <scope>NUCLEOTIDE SEQUENCE</scope>
    <source>
        <strain evidence="15">UB2</strain>
    </source>
</reference>
<dbReference type="CDD" id="cd02335">
    <property type="entry name" value="ZZ_ADA2"/>
    <property type="match status" value="1"/>
</dbReference>
<dbReference type="PROSITE" id="PS50090">
    <property type="entry name" value="MYB_LIKE"/>
    <property type="match status" value="1"/>
</dbReference>
<dbReference type="FunFam" id="1.10.10.10:FF:000087">
    <property type="entry name" value="Transcriptional adapter 2"/>
    <property type="match status" value="1"/>
</dbReference>
<dbReference type="InterPro" id="IPR043145">
    <property type="entry name" value="Znf_ZZ_sf"/>
</dbReference>
<evidence type="ECO:0000259" key="10">
    <source>
        <dbReference type="PROSITE" id="PS50090"/>
    </source>
</evidence>
<dbReference type="FunFam" id="3.40.50.300:FF:001447">
    <property type="entry name" value="Ras-related protein Rab-1B"/>
    <property type="match status" value="1"/>
</dbReference>
<dbReference type="Gene3D" id="1.10.10.10">
    <property type="entry name" value="Winged helix-like DNA-binding domain superfamily/Winged helix DNA-binding domain"/>
    <property type="match status" value="1"/>
</dbReference>
<evidence type="ECO:0000256" key="6">
    <source>
        <dbReference type="ARBA" id="ARBA00023163"/>
    </source>
</evidence>
<feature type="region of interest" description="Disordered" evidence="9">
    <location>
        <begin position="791"/>
        <end position="814"/>
    </location>
</feature>
<feature type="region of interest" description="Disordered" evidence="9">
    <location>
        <begin position="1056"/>
        <end position="1110"/>
    </location>
</feature>
<dbReference type="SMART" id="SM00174">
    <property type="entry name" value="RHO"/>
    <property type="match status" value="1"/>
</dbReference>
<evidence type="ECO:0000259" key="14">
    <source>
        <dbReference type="PROSITE" id="PS51294"/>
    </source>
</evidence>
<dbReference type="Pfam" id="PF00071">
    <property type="entry name" value="Ras"/>
    <property type="match status" value="1"/>
</dbReference>
<dbReference type="PROSITE" id="PS51421">
    <property type="entry name" value="RAS"/>
    <property type="match status" value="1"/>
</dbReference>
<keyword evidence="6" id="KW-0804">Transcription</keyword>
<dbReference type="AlphaFoldDB" id="A0A8H8QH99"/>
<dbReference type="PANTHER" id="PTHR12374:SF20">
    <property type="entry name" value="TRANSCRIPTIONAL ADAPTER 2-ALPHA"/>
    <property type="match status" value="1"/>
</dbReference>
<dbReference type="InterPro" id="IPR009057">
    <property type="entry name" value="Homeodomain-like_sf"/>
</dbReference>
<dbReference type="GO" id="GO:0070461">
    <property type="term" value="C:SAGA-type complex"/>
    <property type="evidence" value="ECO:0007669"/>
    <property type="project" value="TreeGrafter"/>
</dbReference>
<dbReference type="SUPFAM" id="SSF46689">
    <property type="entry name" value="Homeodomain-like"/>
    <property type="match status" value="2"/>
</dbReference>
<dbReference type="Proteomes" id="UP000658997">
    <property type="component" value="Unassembled WGS sequence"/>
</dbReference>
<dbReference type="InterPro" id="IPR001005">
    <property type="entry name" value="SANT/Myb"/>
</dbReference>
<feature type="compositionally biased region" description="Basic residues" evidence="9">
    <location>
        <begin position="1"/>
        <end position="10"/>
    </location>
</feature>
<feature type="compositionally biased region" description="Basic and acidic residues" evidence="9">
    <location>
        <begin position="497"/>
        <end position="508"/>
    </location>
</feature>
<dbReference type="InterPro" id="IPR001806">
    <property type="entry name" value="Small_GTPase"/>
</dbReference>
<dbReference type="GO" id="GO:0003713">
    <property type="term" value="F:transcription coactivator activity"/>
    <property type="evidence" value="ECO:0007669"/>
    <property type="project" value="TreeGrafter"/>
</dbReference>
<dbReference type="Pfam" id="PF22941">
    <property type="entry name" value="TADA2A-like_3rd"/>
    <property type="match status" value="2"/>
</dbReference>
<dbReference type="InterPro" id="IPR005225">
    <property type="entry name" value="Small_GTP-bd"/>
</dbReference>
<comment type="subcellular location">
    <subcellularLocation>
        <location evidence="1">Nucleus</location>
    </subcellularLocation>
</comment>
<dbReference type="FunFam" id="1.10.10.60:FF:000115">
    <property type="entry name" value="Transcriptional adapter 2"/>
    <property type="match status" value="1"/>
</dbReference>
<dbReference type="InterPro" id="IPR017930">
    <property type="entry name" value="Myb_dom"/>
</dbReference>
<keyword evidence="4" id="KW-0862">Zinc</keyword>
<dbReference type="SUPFAM" id="SSF57850">
    <property type="entry name" value="RING/U-box"/>
    <property type="match status" value="1"/>
</dbReference>
<dbReference type="SMART" id="SM00173">
    <property type="entry name" value="RAS"/>
    <property type="match status" value="1"/>
</dbReference>
<organism evidence="15 16">
    <name type="scientific">Ustilago bromivora</name>
    <dbReference type="NCBI Taxonomy" id="307758"/>
    <lineage>
        <taxon>Eukaryota</taxon>
        <taxon>Fungi</taxon>
        <taxon>Dikarya</taxon>
        <taxon>Basidiomycota</taxon>
        <taxon>Ustilaginomycotina</taxon>
        <taxon>Ustilaginomycetes</taxon>
        <taxon>Ustilaginales</taxon>
        <taxon>Ustilaginaceae</taxon>
        <taxon>Ustilago</taxon>
    </lineage>
</organism>
<dbReference type="CDD" id="cd00154">
    <property type="entry name" value="Rab"/>
    <property type="match status" value="1"/>
</dbReference>
<dbReference type="GO" id="GO:0003682">
    <property type="term" value="F:chromatin binding"/>
    <property type="evidence" value="ECO:0007669"/>
    <property type="project" value="TreeGrafter"/>
</dbReference>
<dbReference type="GO" id="GO:0008270">
    <property type="term" value="F:zinc ion binding"/>
    <property type="evidence" value="ECO:0007669"/>
    <property type="project" value="UniProtKB-KW"/>
</dbReference>
<keyword evidence="7" id="KW-0539">Nucleus</keyword>
<feature type="region of interest" description="Disordered" evidence="9">
    <location>
        <begin position="1"/>
        <end position="22"/>
    </location>
</feature>
<evidence type="ECO:0000256" key="9">
    <source>
        <dbReference type="SAM" id="MobiDB-lite"/>
    </source>
</evidence>
<dbReference type="EMBL" id="ULHB01000004">
    <property type="protein sequence ID" value="SYW75031.1"/>
    <property type="molecule type" value="Genomic_DNA"/>
</dbReference>
<evidence type="ECO:0000256" key="5">
    <source>
        <dbReference type="ARBA" id="ARBA00023015"/>
    </source>
</evidence>
<dbReference type="PROSITE" id="PS51420">
    <property type="entry name" value="RHO"/>
    <property type="match status" value="1"/>
</dbReference>
<dbReference type="InterPro" id="IPR041983">
    <property type="entry name" value="ADA2-like_ZZ"/>
</dbReference>
<keyword evidence="3 8" id="KW-0863">Zinc-finger</keyword>
<dbReference type="InterPro" id="IPR055141">
    <property type="entry name" value="TADA2A_B-like_dom"/>
</dbReference>
<dbReference type="Gene3D" id="3.40.50.300">
    <property type="entry name" value="P-loop containing nucleotide triphosphate hydrolases"/>
    <property type="match status" value="1"/>
</dbReference>
<feature type="compositionally biased region" description="Polar residues" evidence="9">
    <location>
        <begin position="1068"/>
        <end position="1087"/>
    </location>
</feature>
<dbReference type="Pfam" id="PF04433">
    <property type="entry name" value="SWIRM"/>
    <property type="match status" value="1"/>
</dbReference>
<dbReference type="GO" id="GO:0005525">
    <property type="term" value="F:GTP binding"/>
    <property type="evidence" value="ECO:0007669"/>
    <property type="project" value="InterPro"/>
</dbReference>
<feature type="compositionally biased region" description="Acidic residues" evidence="9">
    <location>
        <begin position="307"/>
        <end position="319"/>
    </location>
</feature>
<keyword evidence="5" id="KW-0805">Transcription regulation</keyword>
<dbReference type="FunFam" id="3.30.60.90:FF:000008">
    <property type="entry name" value="Transcriptional adapter 2"/>
    <property type="match status" value="1"/>
</dbReference>
<comment type="caution">
    <text evidence="15">The sequence shown here is derived from an EMBL/GenBank/DDBJ whole genome shotgun (WGS) entry which is preliminary data.</text>
</comment>
<evidence type="ECO:0000259" key="13">
    <source>
        <dbReference type="PROSITE" id="PS51293"/>
    </source>
</evidence>
<feature type="domain" description="SWIRM" evidence="12">
    <location>
        <begin position="573"/>
        <end position="669"/>
    </location>
</feature>
<name>A0A8H8QH99_9BASI</name>
<feature type="compositionally biased region" description="Low complexity" evidence="9">
    <location>
        <begin position="320"/>
        <end position="332"/>
    </location>
</feature>
<feature type="domain" description="ZZ-type" evidence="11">
    <location>
        <begin position="28"/>
        <end position="85"/>
    </location>
</feature>
<dbReference type="PRINTS" id="PR00449">
    <property type="entry name" value="RASTRNSFRMNG"/>
</dbReference>
<evidence type="ECO:0000256" key="2">
    <source>
        <dbReference type="ARBA" id="ARBA00022723"/>
    </source>
</evidence>
<gene>
    <name evidence="15" type="ORF">UBRO2_00441</name>
</gene>
<dbReference type="InterPro" id="IPR017884">
    <property type="entry name" value="SANT_dom"/>
</dbReference>
<feature type="domain" description="Myb-like" evidence="10">
    <location>
        <begin position="92"/>
        <end position="135"/>
    </location>
</feature>
<accession>A0A8H8QH99</accession>
<dbReference type="SMART" id="SM00176">
    <property type="entry name" value="RAN"/>
    <property type="match status" value="1"/>
</dbReference>
<protein>
    <submittedName>
        <fullName evidence="15">Related to ADA2 - general transcriptional adaptor or co-activator</fullName>
    </submittedName>
</protein>
<dbReference type="PANTHER" id="PTHR12374">
    <property type="entry name" value="TRANSCRIPTIONAL ADAPTOR 2 ADA2 -RELATED"/>
    <property type="match status" value="1"/>
</dbReference>
<feature type="region of interest" description="Disordered" evidence="9">
    <location>
        <begin position="943"/>
        <end position="975"/>
    </location>
</feature>
<feature type="region of interest" description="Disordered" evidence="9">
    <location>
        <begin position="487"/>
        <end position="527"/>
    </location>
</feature>
<dbReference type="InterPro" id="IPR027417">
    <property type="entry name" value="P-loop_NTPase"/>
</dbReference>